<dbReference type="RefSeq" id="WP_179921131.1">
    <property type="nucleotide sequence ID" value="NZ_CP058689.1"/>
</dbReference>
<protein>
    <submittedName>
        <fullName evidence="2">Helix-turn-helix domain-containing protein</fullName>
    </submittedName>
</protein>
<dbReference type="Pfam" id="PF13730">
    <property type="entry name" value="HTH_36"/>
    <property type="match status" value="1"/>
</dbReference>
<proteinExistence type="predicted"/>
<dbReference type="Proteomes" id="UP000509322">
    <property type="component" value="Chromosome 1"/>
</dbReference>
<dbReference type="AlphaFoldDB" id="A0A7H9BR59"/>
<accession>A0A7H9BR59</accession>
<sequence>MSVKIMSAVFESETLGPTERLIMLSLADHADDAGRCYPSIARLRQRTGLSERAIQSNIRSLQAAGYITIIPGAGQGGSNVYIVRPTPASDAPPQEMHPRRKCTTPPQEVRPTPAADAPKPSRTIIEPSEYIPARDPASILCDVASPRAVKSFLGYRRKIRKPVSEIAAERLAKILNQIASQGGSPDDALGLAEEKGWQSIKAEWYFKEICNEQSSIFSTANRPMARGSQHGGGKPLGGLVGAFVRSEAARGH</sequence>
<dbReference type="InterPro" id="IPR036388">
    <property type="entry name" value="WH-like_DNA-bd_sf"/>
</dbReference>
<evidence type="ECO:0000256" key="1">
    <source>
        <dbReference type="SAM" id="MobiDB-lite"/>
    </source>
</evidence>
<name>A0A7H9BR59_PARPN</name>
<dbReference type="InterPro" id="IPR036390">
    <property type="entry name" value="WH_DNA-bd_sf"/>
</dbReference>
<feature type="region of interest" description="Disordered" evidence="1">
    <location>
        <begin position="85"/>
        <end position="121"/>
    </location>
</feature>
<gene>
    <name evidence="2" type="ORF">HYQ43_04625</name>
</gene>
<evidence type="ECO:0000313" key="2">
    <source>
        <dbReference type="EMBL" id="QLH13569.1"/>
    </source>
</evidence>
<evidence type="ECO:0000313" key="3">
    <source>
        <dbReference type="Proteomes" id="UP000509322"/>
    </source>
</evidence>
<organism evidence="2 3">
    <name type="scientific">Paracoccus pantotrophus</name>
    <name type="common">Thiosphaera pantotropha</name>
    <dbReference type="NCBI Taxonomy" id="82367"/>
    <lineage>
        <taxon>Bacteria</taxon>
        <taxon>Pseudomonadati</taxon>
        <taxon>Pseudomonadota</taxon>
        <taxon>Alphaproteobacteria</taxon>
        <taxon>Rhodobacterales</taxon>
        <taxon>Paracoccaceae</taxon>
        <taxon>Paracoccus</taxon>
    </lineage>
</organism>
<dbReference type="Gene3D" id="1.10.10.10">
    <property type="entry name" value="Winged helix-like DNA-binding domain superfamily/Winged helix DNA-binding domain"/>
    <property type="match status" value="1"/>
</dbReference>
<dbReference type="EMBL" id="CP058689">
    <property type="protein sequence ID" value="QLH13569.1"/>
    <property type="molecule type" value="Genomic_DNA"/>
</dbReference>
<reference evidence="2 3" key="1">
    <citation type="submission" date="2020-07" db="EMBL/GenBank/DDBJ databases">
        <title>The complete genome of Paracoccus pantotrophus ACCC 10489.</title>
        <authorList>
            <person name="Si Y."/>
        </authorList>
    </citation>
    <scope>NUCLEOTIDE SEQUENCE [LARGE SCALE GENOMIC DNA]</scope>
    <source>
        <strain evidence="2 3">ACCC10489</strain>
    </source>
</reference>
<dbReference type="SUPFAM" id="SSF46785">
    <property type="entry name" value="Winged helix' DNA-binding domain"/>
    <property type="match status" value="1"/>
</dbReference>